<keyword evidence="5" id="KW-0175">Coiled coil</keyword>
<evidence type="ECO:0000256" key="9">
    <source>
        <dbReference type="PROSITE-ProRule" id="PRU00192"/>
    </source>
</evidence>
<evidence type="ECO:0000256" key="7">
    <source>
        <dbReference type="ARBA" id="ARBA00040331"/>
    </source>
</evidence>
<dbReference type="Gene3D" id="2.30.30.40">
    <property type="entry name" value="SH3 Domains"/>
    <property type="match status" value="1"/>
</dbReference>
<organism evidence="12 13">
    <name type="scientific">Oncorhynchus tshawytscha</name>
    <name type="common">Chinook salmon</name>
    <name type="synonym">Salmo tshawytscha</name>
    <dbReference type="NCBI Taxonomy" id="74940"/>
    <lineage>
        <taxon>Eukaryota</taxon>
        <taxon>Metazoa</taxon>
        <taxon>Chordata</taxon>
        <taxon>Craniata</taxon>
        <taxon>Vertebrata</taxon>
        <taxon>Euteleostomi</taxon>
        <taxon>Actinopterygii</taxon>
        <taxon>Neopterygii</taxon>
        <taxon>Teleostei</taxon>
        <taxon>Protacanthopterygii</taxon>
        <taxon>Salmoniformes</taxon>
        <taxon>Salmonidae</taxon>
        <taxon>Salmoninae</taxon>
        <taxon>Oncorhynchus</taxon>
    </lineage>
</organism>
<evidence type="ECO:0000256" key="1">
    <source>
        <dbReference type="ARBA" id="ARBA00004496"/>
    </source>
</evidence>
<evidence type="ECO:0000313" key="13">
    <source>
        <dbReference type="Proteomes" id="UP000694402"/>
    </source>
</evidence>
<dbReference type="PROSITE" id="PS50002">
    <property type="entry name" value="SH3"/>
    <property type="match status" value="1"/>
</dbReference>
<name>A0A8C8JMW6_ONCTS</name>
<dbReference type="SMART" id="SM00721">
    <property type="entry name" value="BAR"/>
    <property type="match status" value="1"/>
</dbReference>
<proteinExistence type="inferred from homology"/>
<dbReference type="SUPFAM" id="SSF50044">
    <property type="entry name" value="SH3-domain"/>
    <property type="match status" value="1"/>
</dbReference>
<dbReference type="InterPro" id="IPR001452">
    <property type="entry name" value="SH3_domain"/>
</dbReference>
<evidence type="ECO:0000256" key="4">
    <source>
        <dbReference type="ARBA" id="ARBA00022490"/>
    </source>
</evidence>
<evidence type="ECO:0000256" key="8">
    <source>
        <dbReference type="ARBA" id="ARBA00042180"/>
    </source>
</evidence>
<dbReference type="Ensembl" id="ENSOTST00005101497.2">
    <property type="protein sequence ID" value="ENSOTSP00005093614.1"/>
    <property type="gene ID" value="ENSOTSG00005043552.2"/>
</dbReference>
<dbReference type="InterPro" id="IPR050384">
    <property type="entry name" value="Endophilin_SH3RF"/>
</dbReference>
<dbReference type="Pfam" id="PF14604">
    <property type="entry name" value="SH3_9"/>
    <property type="match status" value="1"/>
</dbReference>
<dbReference type="SUPFAM" id="SSF103657">
    <property type="entry name" value="BAR/IMD domain-like"/>
    <property type="match status" value="1"/>
</dbReference>
<gene>
    <name evidence="12" type="primary">LOC112263073</name>
</gene>
<dbReference type="GO" id="GO:0016020">
    <property type="term" value="C:membrane"/>
    <property type="evidence" value="ECO:0007669"/>
    <property type="project" value="TreeGrafter"/>
</dbReference>
<evidence type="ECO:0000256" key="2">
    <source>
        <dbReference type="ARBA" id="ARBA00006697"/>
    </source>
</evidence>
<accession>A0A8C8JMW6</accession>
<keyword evidence="3 9" id="KW-0728">SH3 domain</keyword>
<dbReference type="InterPro" id="IPR004148">
    <property type="entry name" value="BAR_dom"/>
</dbReference>
<evidence type="ECO:0000259" key="10">
    <source>
        <dbReference type="PROSITE" id="PS50002"/>
    </source>
</evidence>
<keyword evidence="4" id="KW-0963">Cytoplasm</keyword>
<dbReference type="Proteomes" id="UP000694402">
    <property type="component" value="Unassembled WGS sequence"/>
</dbReference>
<dbReference type="PANTHER" id="PTHR14167:SF68">
    <property type="entry name" value="DREBRIN-LIKE PROTEIN-RELATED"/>
    <property type="match status" value="1"/>
</dbReference>
<protein>
    <recommendedName>
        <fullName evidence="7">Endophilin-B2</fullName>
    </recommendedName>
    <alternativeName>
        <fullName evidence="8">SH3 domain-containing GRB2-like protein B2</fullName>
    </alternativeName>
</protein>
<evidence type="ECO:0000259" key="11">
    <source>
        <dbReference type="PROSITE" id="PS51021"/>
    </source>
</evidence>
<evidence type="ECO:0000256" key="3">
    <source>
        <dbReference type="ARBA" id="ARBA00022443"/>
    </source>
</evidence>
<reference evidence="12" key="2">
    <citation type="submission" date="2025-09" db="UniProtKB">
        <authorList>
            <consortium name="Ensembl"/>
        </authorList>
    </citation>
    <scope>IDENTIFICATION</scope>
</reference>
<evidence type="ECO:0000313" key="12">
    <source>
        <dbReference type="Ensembl" id="ENSOTSP00005093614.1"/>
    </source>
</evidence>
<dbReference type="GO" id="GO:0061024">
    <property type="term" value="P:membrane organization"/>
    <property type="evidence" value="ECO:0007669"/>
    <property type="project" value="TreeGrafter"/>
</dbReference>
<reference evidence="12" key="1">
    <citation type="submission" date="2025-08" db="UniProtKB">
        <authorList>
            <consortium name="Ensembl"/>
        </authorList>
    </citation>
    <scope>IDENTIFICATION</scope>
</reference>
<dbReference type="SMART" id="SM00326">
    <property type="entry name" value="SH3"/>
    <property type="match status" value="1"/>
</dbReference>
<dbReference type="InterPro" id="IPR036028">
    <property type="entry name" value="SH3-like_dom_sf"/>
</dbReference>
<keyword evidence="13" id="KW-1185">Reference proteome</keyword>
<dbReference type="PANTHER" id="PTHR14167">
    <property type="entry name" value="SH3 DOMAIN-CONTAINING"/>
    <property type="match status" value="1"/>
</dbReference>
<dbReference type="CDD" id="cd07617">
    <property type="entry name" value="BAR_Endophilin_B2"/>
    <property type="match status" value="1"/>
</dbReference>
<evidence type="ECO:0000256" key="5">
    <source>
        <dbReference type="ARBA" id="ARBA00023054"/>
    </source>
</evidence>
<dbReference type="GeneTree" id="ENSGT00940000155841"/>
<evidence type="ECO:0000256" key="6">
    <source>
        <dbReference type="ARBA" id="ARBA00038771"/>
    </source>
</evidence>
<feature type="domain" description="SH3" evidence="10">
    <location>
        <begin position="326"/>
        <end position="386"/>
    </location>
</feature>
<dbReference type="Pfam" id="PF03114">
    <property type="entry name" value="BAR"/>
    <property type="match status" value="1"/>
</dbReference>
<comment type="subcellular location">
    <subcellularLocation>
        <location evidence="1">Cytoplasm</location>
    </subcellularLocation>
</comment>
<dbReference type="PROSITE" id="PS51021">
    <property type="entry name" value="BAR"/>
    <property type="match status" value="1"/>
</dbReference>
<dbReference type="GO" id="GO:0005737">
    <property type="term" value="C:cytoplasm"/>
    <property type="evidence" value="ECO:0007669"/>
    <property type="project" value="UniProtKB-SubCell"/>
</dbReference>
<dbReference type="AlphaFoldDB" id="A0A8C8JMW6"/>
<comment type="subunit">
    <text evidence="6">Homodimer, and heterodimer with SH3GLB1.</text>
</comment>
<dbReference type="InterPro" id="IPR027267">
    <property type="entry name" value="AH/BAR_dom_sf"/>
</dbReference>
<dbReference type="Gene3D" id="1.20.1270.60">
    <property type="entry name" value="Arfaptin homology (AH) domain/BAR domain"/>
    <property type="match status" value="1"/>
</dbReference>
<sequence length="386" mass="43268">MDFNVKKLASDAGVFFTRAVQFTGEKFGQVEKTELDAHFENLLSRADSTKNWTEKIFRQTEVLLQPNPSARIEEFLYEKLDRTVPSRPNNGELLGHYMQDAAKDFGPGTPYGSTLIKVGDCERRLGGAQREFLQTSAISFLAPLRNFLEGDWRTISKERRLLENRRLDLDSSKARLKKAKLAESKAAVSLPSTTSPCAPSAASCNQAPVQSELLLLNNICLYSNYLWSEEVDKAAHELRVAQTEFDRQAEVTRLLLEGISSTHVNHLRCLHEFVEAQTAYYKQCYLHMQDLQKELGRFPNAFAGNPGLSMASSDTLKIEEVQAPATGTRKAKVLYDYDAADTSELSLLADELITVYTVPGMDSDWLVGERGNQKGRVPVTYLELLS</sequence>
<feature type="domain" description="BAR" evidence="11">
    <location>
        <begin position="24"/>
        <end position="304"/>
    </location>
</feature>
<comment type="similarity">
    <text evidence="2">Belongs to the endophilin family.</text>
</comment>